<sequence length="74" mass="8320">MNLTLTIGGLLRGVFYPDCSMAGTLSSLTFMRQRSGRQALRIVLISSFTPMQNINRQRADAFTLWPLHAHLPTQ</sequence>
<protein>
    <submittedName>
        <fullName evidence="1">Uncharacterized protein</fullName>
    </submittedName>
</protein>
<comment type="caution">
    <text evidence="1">The sequence shown here is derived from an EMBL/GenBank/DDBJ whole genome shotgun (WGS) entry which is preliminary data.</text>
</comment>
<organism evidence="1 2">
    <name type="scientific">Pseudomonas fungipugnans</name>
    <dbReference type="NCBI Taxonomy" id="3024217"/>
    <lineage>
        <taxon>Bacteria</taxon>
        <taxon>Pseudomonadati</taxon>
        <taxon>Pseudomonadota</taxon>
        <taxon>Gammaproteobacteria</taxon>
        <taxon>Pseudomonadales</taxon>
        <taxon>Pseudomonadaceae</taxon>
        <taxon>Pseudomonas</taxon>
    </lineage>
</organism>
<keyword evidence="2" id="KW-1185">Reference proteome</keyword>
<reference evidence="1 2" key="1">
    <citation type="submission" date="2023-02" db="EMBL/GenBank/DDBJ databases">
        <title>Pseudomonas chrutzelriedensis sp. nov., a potently antifungal strain isolated from moss.</title>
        <authorList>
            <person name="Schnyder A."/>
            <person name="Kalawong R."/>
            <person name="Eberl L."/>
            <person name="Agnoli K."/>
        </authorList>
    </citation>
    <scope>NUCLEOTIDE SEQUENCE [LARGE SCALE GENOMIC DNA]</scope>
    <source>
        <strain evidence="1 2">681</strain>
    </source>
</reference>
<evidence type="ECO:0000313" key="2">
    <source>
        <dbReference type="Proteomes" id="UP001159100"/>
    </source>
</evidence>
<accession>A0ABT6QJD9</accession>
<gene>
    <name evidence="1" type="ORF">POF45_03075</name>
</gene>
<proteinExistence type="predicted"/>
<name>A0ABT6QJD9_9PSED</name>
<dbReference type="Proteomes" id="UP001159100">
    <property type="component" value="Unassembled WGS sequence"/>
</dbReference>
<evidence type="ECO:0000313" key="1">
    <source>
        <dbReference type="EMBL" id="MDI2590414.1"/>
    </source>
</evidence>
<dbReference type="EMBL" id="JARBWL010000001">
    <property type="protein sequence ID" value="MDI2590414.1"/>
    <property type="molecule type" value="Genomic_DNA"/>
</dbReference>
<dbReference type="RefSeq" id="WP_259502771.1">
    <property type="nucleotide sequence ID" value="NZ_JARBWL010000001.1"/>
</dbReference>